<dbReference type="Proteomes" id="UP000565441">
    <property type="component" value="Unassembled WGS sequence"/>
</dbReference>
<protein>
    <submittedName>
        <fullName evidence="2">Uncharacterized protein</fullName>
    </submittedName>
</protein>
<keyword evidence="1" id="KW-0472">Membrane</keyword>
<dbReference type="AlphaFoldDB" id="A0A8H5LXY4"/>
<keyword evidence="1" id="KW-1133">Transmembrane helix</keyword>
<dbReference type="OrthoDB" id="3352285at2759"/>
<name>A0A8H5LXY4_9AGAR</name>
<dbReference type="EMBL" id="JAACJP010000039">
    <property type="protein sequence ID" value="KAF5373449.1"/>
    <property type="molecule type" value="Genomic_DNA"/>
</dbReference>
<reference evidence="2 3" key="1">
    <citation type="journal article" date="2020" name="ISME J.">
        <title>Uncovering the hidden diversity of litter-decomposition mechanisms in mushroom-forming fungi.</title>
        <authorList>
            <person name="Floudas D."/>
            <person name="Bentzer J."/>
            <person name="Ahren D."/>
            <person name="Johansson T."/>
            <person name="Persson P."/>
            <person name="Tunlid A."/>
        </authorList>
    </citation>
    <scope>NUCLEOTIDE SEQUENCE [LARGE SCALE GENOMIC DNA]</scope>
    <source>
        <strain evidence="2 3">CBS 661.87</strain>
    </source>
</reference>
<organism evidence="2 3">
    <name type="scientific">Tricholomella constricta</name>
    <dbReference type="NCBI Taxonomy" id="117010"/>
    <lineage>
        <taxon>Eukaryota</taxon>
        <taxon>Fungi</taxon>
        <taxon>Dikarya</taxon>
        <taxon>Basidiomycota</taxon>
        <taxon>Agaricomycotina</taxon>
        <taxon>Agaricomycetes</taxon>
        <taxon>Agaricomycetidae</taxon>
        <taxon>Agaricales</taxon>
        <taxon>Tricholomatineae</taxon>
        <taxon>Lyophyllaceae</taxon>
        <taxon>Tricholomella</taxon>
    </lineage>
</organism>
<comment type="caution">
    <text evidence="2">The sequence shown here is derived from an EMBL/GenBank/DDBJ whole genome shotgun (WGS) entry which is preliminary data.</text>
</comment>
<evidence type="ECO:0000313" key="3">
    <source>
        <dbReference type="Proteomes" id="UP000565441"/>
    </source>
</evidence>
<proteinExistence type="predicted"/>
<feature type="transmembrane region" description="Helical" evidence="1">
    <location>
        <begin position="29"/>
        <end position="48"/>
    </location>
</feature>
<evidence type="ECO:0000256" key="1">
    <source>
        <dbReference type="SAM" id="Phobius"/>
    </source>
</evidence>
<keyword evidence="3" id="KW-1185">Reference proteome</keyword>
<accession>A0A8H5LXY4</accession>
<gene>
    <name evidence="2" type="ORF">D9615_009503</name>
</gene>
<keyword evidence="1" id="KW-0812">Transmembrane</keyword>
<evidence type="ECO:0000313" key="2">
    <source>
        <dbReference type="EMBL" id="KAF5373449.1"/>
    </source>
</evidence>
<sequence length="73" mass="8407">MDTRPPPPQGAPPSYAFVTRVYRRNLRPIVITTAFLGALWSLFSGVRIPDPFSHPLSRPHFVNLDWLVQELRH</sequence>